<dbReference type="AlphaFoldDB" id="A0A1Y0IJ27"/>
<name>A0A1Y0IJ27_9GAMM</name>
<keyword evidence="2" id="KW-1185">Reference proteome</keyword>
<dbReference type="Proteomes" id="UP000196027">
    <property type="component" value="Chromosome"/>
</dbReference>
<proteinExistence type="predicted"/>
<accession>A0A1Y0IJ27</accession>
<reference evidence="1 2" key="1">
    <citation type="submission" date="2017-05" db="EMBL/GenBank/DDBJ databases">
        <title>Genomic insights into alkan degradation activity of Oleiphilus messinensis.</title>
        <authorList>
            <person name="Kozyavkin S.A."/>
            <person name="Slesarev A.I."/>
            <person name="Golyshin P.N."/>
            <person name="Korzhenkov A."/>
            <person name="Golyshina O.N."/>
            <person name="Toshchakov S.V."/>
        </authorList>
    </citation>
    <scope>NUCLEOTIDE SEQUENCE [LARGE SCALE GENOMIC DNA]</scope>
    <source>
        <strain evidence="1 2">ME102</strain>
    </source>
</reference>
<organism evidence="1 2">
    <name type="scientific">Oleiphilus messinensis</name>
    <dbReference type="NCBI Taxonomy" id="141451"/>
    <lineage>
        <taxon>Bacteria</taxon>
        <taxon>Pseudomonadati</taxon>
        <taxon>Pseudomonadota</taxon>
        <taxon>Gammaproteobacteria</taxon>
        <taxon>Oceanospirillales</taxon>
        <taxon>Oleiphilaceae</taxon>
        <taxon>Oleiphilus</taxon>
    </lineage>
</organism>
<evidence type="ECO:0000313" key="1">
    <source>
        <dbReference type="EMBL" id="ARU59525.1"/>
    </source>
</evidence>
<evidence type="ECO:0000313" key="2">
    <source>
        <dbReference type="Proteomes" id="UP000196027"/>
    </source>
</evidence>
<dbReference type="EMBL" id="CP021425">
    <property type="protein sequence ID" value="ARU59525.1"/>
    <property type="molecule type" value="Genomic_DNA"/>
</dbReference>
<protein>
    <submittedName>
        <fullName evidence="1">Uncharacterized protein</fullName>
    </submittedName>
</protein>
<sequence>MNNIIKSVYNLTYYLMEKLSLIGAFVLALYICNPGGILG</sequence>
<dbReference type="KEGG" id="ome:OLMES_5545"/>
<gene>
    <name evidence="1" type="ORF">OLMES_5545</name>
</gene>